<sequence length="128" mass="13693">MTTPLAPFGLRSELLTVNHSDLQRAKAARQVKARGSMWPTTRSTTTACAPGVVIADIADLRAETDTTADELSQLGYSTVWSRRSRSTIVGLCVLVFARARSSSLGRTTGRDPKTSHGLSTLSSKTENG</sequence>
<protein>
    <submittedName>
        <fullName evidence="1">Uncharacterized protein</fullName>
    </submittedName>
</protein>
<organism evidence="1 2">
    <name type="scientific">Purpureocillium lilacinum</name>
    <name type="common">Paecilomyces lilacinus</name>
    <dbReference type="NCBI Taxonomy" id="33203"/>
    <lineage>
        <taxon>Eukaryota</taxon>
        <taxon>Fungi</taxon>
        <taxon>Dikarya</taxon>
        <taxon>Ascomycota</taxon>
        <taxon>Pezizomycotina</taxon>
        <taxon>Sordariomycetes</taxon>
        <taxon>Hypocreomycetidae</taxon>
        <taxon>Hypocreales</taxon>
        <taxon>Ophiocordycipitaceae</taxon>
        <taxon>Purpureocillium</taxon>
    </lineage>
</organism>
<reference evidence="1" key="1">
    <citation type="submission" date="2024-12" db="EMBL/GenBank/DDBJ databases">
        <title>Comparative genomics and development of molecular markers within Purpureocillium lilacinum and among Purpureocillium species.</title>
        <authorList>
            <person name="Yeh Z.-Y."/>
            <person name="Ni N.-T."/>
            <person name="Lo P.-H."/>
            <person name="Mushyakhwo K."/>
            <person name="Lin C.-F."/>
            <person name="Nai Y.-S."/>
        </authorList>
    </citation>
    <scope>NUCLEOTIDE SEQUENCE</scope>
    <source>
        <strain evidence="1">NCHU-NPUST-175</strain>
    </source>
</reference>
<accession>A0ACC4DR12</accession>
<dbReference type="Proteomes" id="UP001638806">
    <property type="component" value="Unassembled WGS sequence"/>
</dbReference>
<name>A0ACC4DR12_PURLI</name>
<dbReference type="EMBL" id="JBGNUJ010000007">
    <property type="protein sequence ID" value="KAL3957725.1"/>
    <property type="molecule type" value="Genomic_DNA"/>
</dbReference>
<keyword evidence="2" id="KW-1185">Reference proteome</keyword>
<gene>
    <name evidence="1" type="ORF">ACCO45_008303</name>
</gene>
<proteinExistence type="predicted"/>
<evidence type="ECO:0000313" key="1">
    <source>
        <dbReference type="EMBL" id="KAL3957725.1"/>
    </source>
</evidence>
<evidence type="ECO:0000313" key="2">
    <source>
        <dbReference type="Proteomes" id="UP001638806"/>
    </source>
</evidence>
<comment type="caution">
    <text evidence="1">The sequence shown here is derived from an EMBL/GenBank/DDBJ whole genome shotgun (WGS) entry which is preliminary data.</text>
</comment>